<dbReference type="KEGG" id="sata:C5746_36015"/>
<dbReference type="EMBL" id="CP027306">
    <property type="protein sequence ID" value="AXE81464.1"/>
    <property type="molecule type" value="Genomic_DNA"/>
</dbReference>
<gene>
    <name evidence="2" type="ORF">C5746_36015</name>
</gene>
<evidence type="ECO:0000313" key="2">
    <source>
        <dbReference type="EMBL" id="AXE81464.1"/>
    </source>
</evidence>
<name>A0A2Z5JMK3_STRAR</name>
<dbReference type="AlphaFoldDB" id="A0A2Z5JMK3"/>
<protein>
    <submittedName>
        <fullName evidence="2">Uncharacterized protein</fullName>
    </submittedName>
</protein>
<dbReference type="Proteomes" id="UP000252698">
    <property type="component" value="Chromosome"/>
</dbReference>
<evidence type="ECO:0000256" key="1">
    <source>
        <dbReference type="SAM" id="MobiDB-lite"/>
    </source>
</evidence>
<evidence type="ECO:0000313" key="3">
    <source>
        <dbReference type="Proteomes" id="UP000252698"/>
    </source>
</evidence>
<sequence length="165" mass="17263">MILAPVRHGPLAAARLGRVAAGQASCCASLRSLAPVAHPRGGRGLGRPGFRLGRPGFGLGRPGFGLGRPGFGLDHPAVHEDVALVLVDGENGVVDVLLEALQQEVAVRVHVQGLGGLTVVEVPRSREALTGDGDERPVRRGRDRAARSRHCAGGRREDDRAGQCE</sequence>
<feature type="compositionally biased region" description="Basic and acidic residues" evidence="1">
    <location>
        <begin position="128"/>
        <end position="146"/>
    </location>
</feature>
<accession>A0A2Z5JMK3</accession>
<proteinExistence type="predicted"/>
<feature type="compositionally biased region" description="Basic and acidic residues" evidence="1">
    <location>
        <begin position="154"/>
        <end position="165"/>
    </location>
</feature>
<organism evidence="2 3">
    <name type="scientific">Streptomyces atratus</name>
    <dbReference type="NCBI Taxonomy" id="1893"/>
    <lineage>
        <taxon>Bacteria</taxon>
        <taxon>Bacillati</taxon>
        <taxon>Actinomycetota</taxon>
        <taxon>Actinomycetes</taxon>
        <taxon>Kitasatosporales</taxon>
        <taxon>Streptomycetaceae</taxon>
        <taxon>Streptomyces</taxon>
    </lineage>
</organism>
<reference evidence="2 3" key="1">
    <citation type="journal article" date="2018" name="Front. Microbiol.">
        <title>Genome Sequencing of Streptomyces atratus SCSIOZH16 and Activation Production of Nocardamine via Metabolic Engineering.</title>
        <authorList>
            <person name="Li Y."/>
            <person name="Zhang C."/>
            <person name="Liu C."/>
            <person name="Ju J."/>
            <person name="Ma J."/>
        </authorList>
    </citation>
    <scope>NUCLEOTIDE SEQUENCE [LARGE SCALE GENOMIC DNA]</scope>
    <source>
        <strain evidence="2 3">SCSIO_ZH16</strain>
    </source>
</reference>
<feature type="region of interest" description="Disordered" evidence="1">
    <location>
        <begin position="128"/>
        <end position="165"/>
    </location>
</feature>